<name>A0A1G6H756_9BURK</name>
<dbReference type="InterPro" id="IPR007899">
    <property type="entry name" value="CHAD_dom"/>
</dbReference>
<dbReference type="Proteomes" id="UP000198908">
    <property type="component" value="Unassembled WGS sequence"/>
</dbReference>
<dbReference type="SMART" id="SM00880">
    <property type="entry name" value="CHAD"/>
    <property type="match status" value="1"/>
</dbReference>
<protein>
    <submittedName>
        <fullName evidence="2">CHAD domain-containing protein</fullName>
    </submittedName>
</protein>
<dbReference type="STRING" id="416944.SAMN05421548_10212"/>
<dbReference type="PANTHER" id="PTHR39339:SF1">
    <property type="entry name" value="CHAD DOMAIN-CONTAINING PROTEIN"/>
    <property type="match status" value="1"/>
</dbReference>
<dbReference type="Gene3D" id="1.40.20.10">
    <property type="entry name" value="CHAD domain"/>
    <property type="match status" value="1"/>
</dbReference>
<organism evidence="2 3">
    <name type="scientific">Paraburkholderia lycopersici</name>
    <dbReference type="NCBI Taxonomy" id="416944"/>
    <lineage>
        <taxon>Bacteria</taxon>
        <taxon>Pseudomonadati</taxon>
        <taxon>Pseudomonadota</taxon>
        <taxon>Betaproteobacteria</taxon>
        <taxon>Burkholderiales</taxon>
        <taxon>Burkholderiaceae</taxon>
        <taxon>Paraburkholderia</taxon>
    </lineage>
</organism>
<evidence type="ECO:0000313" key="3">
    <source>
        <dbReference type="Proteomes" id="UP000198908"/>
    </source>
</evidence>
<reference evidence="3" key="1">
    <citation type="submission" date="2016-09" db="EMBL/GenBank/DDBJ databases">
        <authorList>
            <person name="Varghese N."/>
            <person name="Submissions S."/>
        </authorList>
    </citation>
    <scope>NUCLEOTIDE SEQUENCE [LARGE SCALE GENOMIC DNA]</scope>
    <source>
        <strain evidence="3">TNe-862</strain>
    </source>
</reference>
<dbReference type="PANTHER" id="PTHR39339">
    <property type="entry name" value="SLR1444 PROTEIN"/>
    <property type="match status" value="1"/>
</dbReference>
<dbReference type="EMBL" id="FMYQ01000002">
    <property type="protein sequence ID" value="SDB90092.1"/>
    <property type="molecule type" value="Genomic_DNA"/>
</dbReference>
<keyword evidence="3" id="KW-1185">Reference proteome</keyword>
<evidence type="ECO:0000259" key="1">
    <source>
        <dbReference type="PROSITE" id="PS51708"/>
    </source>
</evidence>
<evidence type="ECO:0000313" key="2">
    <source>
        <dbReference type="EMBL" id="SDB90092.1"/>
    </source>
</evidence>
<proteinExistence type="predicted"/>
<sequence length="282" mass="31639">MSAGTKPEAEGAAGGRDDAQSQFASYAQPMVSEALARAASLDPDPENLHKLRVALRRLRTLLWAWRPLLGCAFVEPRRALLKRAAAAAGEARDWDIAIALLERADAESGSAFADERLAAARHAARERVRQTLSAIDLKHALRDMLHDANRELNTSAHRSPIRRLARERVKAARRTLGKRMRRAQEAKRSDYAPWHEVRKGAKRLRYLLEFFEPTLPRRESRGVKSLKKLQDRFGKLNDAVASEQLLAQHREVFADAANADAALAALKRERKHRFRAASKLLG</sequence>
<dbReference type="AlphaFoldDB" id="A0A1G6H756"/>
<dbReference type="InterPro" id="IPR038186">
    <property type="entry name" value="CHAD_dom_sf"/>
</dbReference>
<dbReference type="RefSeq" id="WP_245746707.1">
    <property type="nucleotide sequence ID" value="NZ_FMYQ01000002.1"/>
</dbReference>
<accession>A0A1G6H756</accession>
<dbReference type="PROSITE" id="PS51708">
    <property type="entry name" value="CHAD"/>
    <property type="match status" value="1"/>
</dbReference>
<feature type="domain" description="CHAD" evidence="1">
    <location>
        <begin position="8"/>
        <end position="282"/>
    </location>
</feature>
<gene>
    <name evidence="2" type="ORF">SAMN05421548_10212</name>
</gene>
<dbReference type="Pfam" id="PF05235">
    <property type="entry name" value="CHAD"/>
    <property type="match status" value="1"/>
</dbReference>